<sequence>MSKIKKIILIIVSFFAFIIALCVIVDILDYKDNENTTKIDKAEMSKRAELLRKNTLTFEESFYTRHYNLNYIQNLEGPVKYVDRNGEANNIFTINFIDKTSIKITNSDDFEWQNLKAFEVAAERIKYGEIETIDYPFRMRGDDEKVSTELNFKYIYDFATVSDFINGKSYLFFGAINPMSNYIFTFTNAFTAEAYISILKGYRDKEINSMTGRPLTNKNDDF</sequence>
<comment type="caution">
    <text evidence="2">The sequence shown here is derived from an EMBL/GenBank/DDBJ whole genome shotgun (WGS) entry which is preliminary data.</text>
</comment>
<dbReference type="RefSeq" id="WP_147528039.1">
    <property type="nucleotide sequence ID" value="NZ_SAYJ01000009.1"/>
</dbReference>
<evidence type="ECO:0000256" key="1">
    <source>
        <dbReference type="SAM" id="Phobius"/>
    </source>
</evidence>
<keyword evidence="1" id="KW-0472">Membrane</keyword>
<feature type="transmembrane region" description="Helical" evidence="1">
    <location>
        <begin position="7"/>
        <end position="28"/>
    </location>
</feature>
<keyword evidence="1" id="KW-1133">Transmembrane helix</keyword>
<dbReference type="AlphaFoldDB" id="A0A5C8G9N9"/>
<dbReference type="EMBL" id="SAYJ01000009">
    <property type="protein sequence ID" value="TXJ58479.1"/>
    <property type="molecule type" value="Genomic_DNA"/>
</dbReference>
<name>A0A5C8G9N9_9SPIR</name>
<protein>
    <submittedName>
        <fullName evidence="2">Uncharacterized protein</fullName>
    </submittedName>
</protein>
<accession>A0A5C8G9N9</accession>
<reference evidence="2 3" key="1">
    <citation type="journal article" date="1992" name="Lakartidningen">
        <title>[Penicillin V and not amoxicillin is the first choice preparation in acute otitis].</title>
        <authorList>
            <person name="Kamme C."/>
            <person name="Lundgren K."/>
            <person name="Prellner K."/>
        </authorList>
    </citation>
    <scope>NUCLEOTIDE SEQUENCE [LARGE SCALE GENOMIC DNA]</scope>
    <source>
        <strain evidence="2 3">PC2777IV</strain>
    </source>
</reference>
<evidence type="ECO:0000313" key="2">
    <source>
        <dbReference type="EMBL" id="TXJ58479.1"/>
    </source>
</evidence>
<organism evidence="2 3">
    <name type="scientific">Brachyspira aalborgi</name>
    <dbReference type="NCBI Taxonomy" id="29522"/>
    <lineage>
        <taxon>Bacteria</taxon>
        <taxon>Pseudomonadati</taxon>
        <taxon>Spirochaetota</taxon>
        <taxon>Spirochaetia</taxon>
        <taxon>Brachyspirales</taxon>
        <taxon>Brachyspiraceae</taxon>
        <taxon>Brachyspira</taxon>
    </lineage>
</organism>
<evidence type="ECO:0000313" key="3">
    <source>
        <dbReference type="Proteomes" id="UP000325013"/>
    </source>
</evidence>
<gene>
    <name evidence="2" type="ORF">EPJ67_01860</name>
</gene>
<dbReference type="Proteomes" id="UP000325013">
    <property type="component" value="Unassembled WGS sequence"/>
</dbReference>
<proteinExistence type="predicted"/>
<keyword evidence="1" id="KW-0812">Transmembrane</keyword>